<keyword evidence="3" id="KW-1185">Reference proteome</keyword>
<feature type="region of interest" description="Disordered" evidence="1">
    <location>
        <begin position="17"/>
        <end position="67"/>
    </location>
</feature>
<evidence type="ECO:0000313" key="4">
    <source>
        <dbReference type="WBParaSite" id="MBELARI_LOCUS13992"/>
    </source>
</evidence>
<dbReference type="AlphaFoldDB" id="A0AAF3EJN5"/>
<reference evidence="4" key="1">
    <citation type="submission" date="2024-02" db="UniProtKB">
        <authorList>
            <consortium name="WormBaseParasite"/>
        </authorList>
    </citation>
    <scope>IDENTIFICATION</scope>
</reference>
<protein>
    <submittedName>
        <fullName evidence="4">Uncharacterized protein</fullName>
    </submittedName>
</protein>
<name>A0AAF3EJN5_9BILA</name>
<organism evidence="3 4">
    <name type="scientific">Mesorhabditis belari</name>
    <dbReference type="NCBI Taxonomy" id="2138241"/>
    <lineage>
        <taxon>Eukaryota</taxon>
        <taxon>Metazoa</taxon>
        <taxon>Ecdysozoa</taxon>
        <taxon>Nematoda</taxon>
        <taxon>Chromadorea</taxon>
        <taxon>Rhabditida</taxon>
        <taxon>Rhabditina</taxon>
        <taxon>Rhabditomorpha</taxon>
        <taxon>Rhabditoidea</taxon>
        <taxon>Rhabditidae</taxon>
        <taxon>Mesorhabditinae</taxon>
        <taxon>Mesorhabditis</taxon>
    </lineage>
</organism>
<feature type="chain" id="PRO_5042002568" evidence="2">
    <location>
        <begin position="17"/>
        <end position="80"/>
    </location>
</feature>
<dbReference type="Proteomes" id="UP000887575">
    <property type="component" value="Unassembled WGS sequence"/>
</dbReference>
<accession>A0AAF3EJN5</accession>
<evidence type="ECO:0000256" key="1">
    <source>
        <dbReference type="SAM" id="MobiDB-lite"/>
    </source>
</evidence>
<evidence type="ECO:0000313" key="3">
    <source>
        <dbReference type="Proteomes" id="UP000887575"/>
    </source>
</evidence>
<feature type="signal peptide" evidence="2">
    <location>
        <begin position="1"/>
        <end position="16"/>
    </location>
</feature>
<proteinExistence type="predicted"/>
<sequence>MRTLFVLAICLAVVLAKKADKHSHGKSSESKSKESHSHSSESHEKTKKPMRTTRLMGSTGTEERGLHETEQIWIIGEKLS</sequence>
<keyword evidence="2" id="KW-0732">Signal</keyword>
<feature type="compositionally biased region" description="Basic and acidic residues" evidence="1">
    <location>
        <begin position="26"/>
        <end position="44"/>
    </location>
</feature>
<dbReference type="WBParaSite" id="MBELARI_LOCUS13992">
    <property type="protein sequence ID" value="MBELARI_LOCUS13992"/>
    <property type="gene ID" value="MBELARI_LOCUS13992"/>
</dbReference>
<evidence type="ECO:0000256" key="2">
    <source>
        <dbReference type="SAM" id="SignalP"/>
    </source>
</evidence>